<dbReference type="GO" id="GO:0016787">
    <property type="term" value="F:hydrolase activity"/>
    <property type="evidence" value="ECO:0007669"/>
    <property type="project" value="UniProtKB-KW"/>
</dbReference>
<dbReference type="SUPFAM" id="SSF56601">
    <property type="entry name" value="beta-lactamase/transpeptidase-like"/>
    <property type="match status" value="1"/>
</dbReference>
<comment type="caution">
    <text evidence="2">The sequence shown here is derived from an EMBL/GenBank/DDBJ whole genome shotgun (WGS) entry which is preliminary data.</text>
</comment>
<dbReference type="PANTHER" id="PTHR35333">
    <property type="entry name" value="BETA-LACTAMASE"/>
    <property type="match status" value="1"/>
</dbReference>
<dbReference type="Pfam" id="PF13354">
    <property type="entry name" value="Beta-lactamase2"/>
    <property type="match status" value="1"/>
</dbReference>
<dbReference type="InterPro" id="IPR045155">
    <property type="entry name" value="Beta-lactam_cat"/>
</dbReference>
<dbReference type="Proteomes" id="UP001595952">
    <property type="component" value="Unassembled WGS sequence"/>
</dbReference>
<accession>A0ABV9I7U3</accession>
<evidence type="ECO:0000259" key="1">
    <source>
        <dbReference type="Pfam" id="PF13354"/>
    </source>
</evidence>
<keyword evidence="3" id="KW-1185">Reference proteome</keyword>
<dbReference type="RefSeq" id="WP_380061390.1">
    <property type="nucleotide sequence ID" value="NZ_JBHSEI010000005.1"/>
</dbReference>
<dbReference type="InterPro" id="IPR012338">
    <property type="entry name" value="Beta-lactam/transpept-like"/>
</dbReference>
<organism evidence="2 3">
    <name type="scientific">Deinococcus hohokamensis</name>
    <dbReference type="NCBI Taxonomy" id="309883"/>
    <lineage>
        <taxon>Bacteria</taxon>
        <taxon>Thermotogati</taxon>
        <taxon>Deinococcota</taxon>
        <taxon>Deinococci</taxon>
        <taxon>Deinococcales</taxon>
        <taxon>Deinococcaceae</taxon>
        <taxon>Deinococcus</taxon>
    </lineage>
</organism>
<dbReference type="PANTHER" id="PTHR35333:SF4">
    <property type="entry name" value="SLR0121 PROTEIN"/>
    <property type="match status" value="1"/>
</dbReference>
<evidence type="ECO:0000313" key="2">
    <source>
        <dbReference type="EMBL" id="MFC4638384.1"/>
    </source>
</evidence>
<gene>
    <name evidence="2" type="ORF">ACFO0D_08500</name>
</gene>
<dbReference type="EMBL" id="JBHSEI010000005">
    <property type="protein sequence ID" value="MFC4638384.1"/>
    <property type="molecule type" value="Genomic_DNA"/>
</dbReference>
<reference evidence="3" key="1">
    <citation type="journal article" date="2019" name="Int. J. Syst. Evol. Microbiol.">
        <title>The Global Catalogue of Microorganisms (GCM) 10K type strain sequencing project: providing services to taxonomists for standard genome sequencing and annotation.</title>
        <authorList>
            <consortium name="The Broad Institute Genomics Platform"/>
            <consortium name="The Broad Institute Genome Sequencing Center for Infectious Disease"/>
            <person name="Wu L."/>
            <person name="Ma J."/>
        </authorList>
    </citation>
    <scope>NUCLEOTIDE SEQUENCE [LARGE SCALE GENOMIC DNA]</scope>
    <source>
        <strain evidence="3">CCUG 55995</strain>
    </source>
</reference>
<dbReference type="InterPro" id="IPR000871">
    <property type="entry name" value="Beta-lactam_class-A"/>
</dbReference>
<sequence length="353" mass="38742">MAPALPEPTPAYLSPGRCTQGREVPAQAASPLPPGVSGRVSFYAAVYSTAGQPVRAITLGDVDDLHPLASTFKPLVVQGILREVDAGKYKLTTRFTTTAANRSIESYPPGSHTIRDLAQRTLYDSNNTASDILHLAYGPGRLAREVRRLSPCTSVFLTTKGWWSAQSGLIPEVMPVDPLTLNTLPSAAAYARQPLEERILSAHRIIQASMAVSAPKLEKDLDLYFFSPNYTPELEFYVQNMSTARAYSDLMARTMSGANLKAGTKQVFRELLATGCCRPKQPRLKARYWAAKAGSGWRVLTLTGYVEMPDGQVMAYTYLNDQSDATFTQTIEQQIRPLVGWIEGNLITLRGRP</sequence>
<evidence type="ECO:0000313" key="3">
    <source>
        <dbReference type="Proteomes" id="UP001595952"/>
    </source>
</evidence>
<name>A0ABV9I7U3_9DEIO</name>
<keyword evidence="2" id="KW-0378">Hydrolase</keyword>
<feature type="domain" description="Beta-lactamase class A catalytic" evidence="1">
    <location>
        <begin position="64"/>
        <end position="146"/>
    </location>
</feature>
<protein>
    <submittedName>
        <fullName evidence="2">Serine hydrolase</fullName>
    </submittedName>
</protein>
<proteinExistence type="predicted"/>
<dbReference type="Gene3D" id="3.40.710.10">
    <property type="entry name" value="DD-peptidase/beta-lactamase superfamily"/>
    <property type="match status" value="1"/>
</dbReference>